<evidence type="ECO:0000313" key="1">
    <source>
        <dbReference type="EMBL" id="ERM95817.1"/>
    </source>
</evidence>
<dbReference type="AlphaFoldDB" id="W1NJ62"/>
<name>W1NJ62_AMBTC</name>
<sequence>MIHRRLLPFCLAAKKARHCRRLLPFAFWHSAVVWDAESDSNDLHTSEDFSAVRNASQLQVVPLSVSHAVAAVDPELLTDLAPGSLKELVPVVDDLQTLSLAAVSLEPEHSVALVPGSLEEFEPFESVADELKNHLDADPFPTPTSYVDNVAEHSAAFGPGTLEESEPEEFEPFESIAYEL</sequence>
<gene>
    <name evidence="1" type="ORF">AMTR_s00060p00055410</name>
</gene>
<dbReference type="Proteomes" id="UP000017836">
    <property type="component" value="Unassembled WGS sequence"/>
</dbReference>
<dbReference type="Gramene" id="ERM95817">
    <property type="protein sequence ID" value="ERM95817"/>
    <property type="gene ID" value="AMTR_s00060p00055410"/>
</dbReference>
<evidence type="ECO:0000313" key="2">
    <source>
        <dbReference type="Proteomes" id="UP000017836"/>
    </source>
</evidence>
<dbReference type="HOGENOM" id="CLU_1498270_0_0_1"/>
<proteinExistence type="predicted"/>
<protein>
    <submittedName>
        <fullName evidence="1">Uncharacterized protein</fullName>
    </submittedName>
</protein>
<organism evidence="1 2">
    <name type="scientific">Amborella trichopoda</name>
    <dbReference type="NCBI Taxonomy" id="13333"/>
    <lineage>
        <taxon>Eukaryota</taxon>
        <taxon>Viridiplantae</taxon>
        <taxon>Streptophyta</taxon>
        <taxon>Embryophyta</taxon>
        <taxon>Tracheophyta</taxon>
        <taxon>Spermatophyta</taxon>
        <taxon>Magnoliopsida</taxon>
        <taxon>Amborellales</taxon>
        <taxon>Amborellaceae</taxon>
        <taxon>Amborella</taxon>
    </lineage>
</organism>
<accession>W1NJ62</accession>
<reference evidence="2" key="1">
    <citation type="journal article" date="2013" name="Science">
        <title>The Amborella genome and the evolution of flowering plants.</title>
        <authorList>
            <consortium name="Amborella Genome Project"/>
        </authorList>
    </citation>
    <scope>NUCLEOTIDE SEQUENCE [LARGE SCALE GENOMIC DNA]</scope>
</reference>
<keyword evidence="2" id="KW-1185">Reference proteome</keyword>
<dbReference type="EMBL" id="KI397373">
    <property type="protein sequence ID" value="ERM95817.1"/>
    <property type="molecule type" value="Genomic_DNA"/>
</dbReference>